<name>A0A379ASY0_AVIAV</name>
<dbReference type="EMBL" id="UGSP01000001">
    <property type="protein sequence ID" value="SUB24796.1"/>
    <property type="molecule type" value="Genomic_DNA"/>
</dbReference>
<feature type="transmembrane region" description="Helical" evidence="9">
    <location>
        <begin position="24"/>
        <end position="42"/>
    </location>
</feature>
<dbReference type="GO" id="GO:0044877">
    <property type="term" value="F:protein-containing complex binding"/>
    <property type="evidence" value="ECO:0007669"/>
    <property type="project" value="InterPro"/>
</dbReference>
<proteinExistence type="inferred from homology"/>
<evidence type="ECO:0000256" key="7">
    <source>
        <dbReference type="ARBA" id="ARBA00024197"/>
    </source>
</evidence>
<evidence type="ECO:0000313" key="11">
    <source>
        <dbReference type="EMBL" id="SUB24796.1"/>
    </source>
</evidence>
<dbReference type="InterPro" id="IPR018704">
    <property type="entry name" value="SecYEG/CpoB_TPR"/>
</dbReference>
<keyword evidence="3 9" id="KW-0812">Transmembrane</keyword>
<protein>
    <recommendedName>
        <fullName evidence="8">Ancillary SecYEG translocon subunit</fullName>
    </recommendedName>
</protein>
<evidence type="ECO:0000259" key="10">
    <source>
        <dbReference type="Pfam" id="PF09976"/>
    </source>
</evidence>
<evidence type="ECO:0000313" key="12">
    <source>
        <dbReference type="EMBL" id="SUB37609.1"/>
    </source>
</evidence>
<dbReference type="EMBL" id="UGSP01000002">
    <property type="protein sequence ID" value="SUB37609.1"/>
    <property type="molecule type" value="Genomic_DNA"/>
</dbReference>
<dbReference type="SUPFAM" id="SSF48452">
    <property type="entry name" value="TPR-like"/>
    <property type="match status" value="1"/>
</dbReference>
<evidence type="ECO:0000256" key="9">
    <source>
        <dbReference type="SAM" id="Phobius"/>
    </source>
</evidence>
<gene>
    <name evidence="11" type="ORF">NCTC11297_01859</name>
    <name evidence="12" type="ORF">NCTC11297_02108</name>
</gene>
<evidence type="ECO:0000256" key="2">
    <source>
        <dbReference type="ARBA" id="ARBA00022475"/>
    </source>
</evidence>
<comment type="subcellular location">
    <subcellularLocation>
        <location evidence="1">Cell membrane</location>
        <topology evidence="1">Single-pass type II membrane protein</topology>
    </subcellularLocation>
</comment>
<evidence type="ECO:0000256" key="4">
    <source>
        <dbReference type="ARBA" id="ARBA00022989"/>
    </source>
</evidence>
<organism evidence="11 13">
    <name type="scientific">Avibacterium avium</name>
    <name type="common">Pasteurella avium</name>
    <dbReference type="NCBI Taxonomy" id="751"/>
    <lineage>
        <taxon>Bacteria</taxon>
        <taxon>Pseudomonadati</taxon>
        <taxon>Pseudomonadota</taxon>
        <taxon>Gammaproteobacteria</taxon>
        <taxon>Pasteurellales</taxon>
        <taxon>Pasteurellaceae</taxon>
        <taxon>Avibacterium</taxon>
    </lineage>
</organism>
<dbReference type="Pfam" id="PF09976">
    <property type="entry name" value="TPR_21"/>
    <property type="match status" value="1"/>
</dbReference>
<dbReference type="GeneID" id="300134293"/>
<dbReference type="GO" id="GO:0005886">
    <property type="term" value="C:plasma membrane"/>
    <property type="evidence" value="ECO:0007669"/>
    <property type="project" value="UniProtKB-SubCell"/>
</dbReference>
<keyword evidence="2" id="KW-1003">Cell membrane</keyword>
<comment type="similarity">
    <text evidence="7">Belongs to the YfgM family.</text>
</comment>
<dbReference type="RefSeq" id="WP_115249932.1">
    <property type="nucleotide sequence ID" value="NZ_JBMMEG010000017.1"/>
</dbReference>
<dbReference type="PANTHER" id="PTHR38035">
    <property type="entry name" value="UPF0070 PROTEIN YFGM"/>
    <property type="match status" value="1"/>
</dbReference>
<keyword evidence="4 9" id="KW-1133">Transmembrane helix</keyword>
<evidence type="ECO:0000256" key="3">
    <source>
        <dbReference type="ARBA" id="ARBA00022692"/>
    </source>
</evidence>
<sequence length="203" mass="22614">MAYTIEEEQELNELKTWWKENGKLVVAIFVLTLAGVFGWRYWQSHQIAQNQQRSAQYEQLVSQFQADKANVASVEQFAQSNDKTAYAVFALLDAASISVQKQDFAQAENLLKQALANADDDILRSVSALRLAAVQFQQQQFDNALASLDQVKGDAWNSAAFLLKGDIQLAKGDKESAKASFEQGLKNASPVETDLIQVRLNNL</sequence>
<dbReference type="PIRSF" id="PIRSF006170">
    <property type="entry name" value="YfgM"/>
    <property type="match status" value="1"/>
</dbReference>
<keyword evidence="5 9" id="KW-0472">Membrane</keyword>
<accession>A0A379ASY0</accession>
<keyword evidence="6" id="KW-0143">Chaperone</keyword>
<dbReference type="InterPro" id="IPR011990">
    <property type="entry name" value="TPR-like_helical_dom_sf"/>
</dbReference>
<evidence type="ECO:0000256" key="1">
    <source>
        <dbReference type="ARBA" id="ARBA00004401"/>
    </source>
</evidence>
<evidence type="ECO:0000313" key="13">
    <source>
        <dbReference type="Proteomes" id="UP000255098"/>
    </source>
</evidence>
<dbReference type="Gene3D" id="1.25.40.10">
    <property type="entry name" value="Tetratricopeptide repeat domain"/>
    <property type="match status" value="1"/>
</dbReference>
<dbReference type="InterPro" id="IPR026039">
    <property type="entry name" value="YfgM"/>
</dbReference>
<evidence type="ECO:0000256" key="5">
    <source>
        <dbReference type="ARBA" id="ARBA00023136"/>
    </source>
</evidence>
<keyword evidence="13" id="KW-1185">Reference proteome</keyword>
<dbReference type="Proteomes" id="UP000255098">
    <property type="component" value="Unassembled WGS sequence"/>
</dbReference>
<reference evidence="11 13" key="1">
    <citation type="submission" date="2018-06" db="EMBL/GenBank/DDBJ databases">
        <authorList>
            <consortium name="Pathogen Informatics"/>
            <person name="Doyle S."/>
        </authorList>
    </citation>
    <scope>NUCLEOTIDE SEQUENCE [LARGE SCALE GENOMIC DNA]</scope>
    <source>
        <strain evidence="13">NCTC 11297</strain>
        <strain evidence="11">NCTC11297</strain>
    </source>
</reference>
<dbReference type="PANTHER" id="PTHR38035:SF1">
    <property type="entry name" value="ANCILLARY SECYEG TRANSLOCON SUBUNIT"/>
    <property type="match status" value="1"/>
</dbReference>
<dbReference type="AlphaFoldDB" id="A0A379ASY0"/>
<evidence type="ECO:0000256" key="8">
    <source>
        <dbReference type="ARBA" id="ARBA00024235"/>
    </source>
</evidence>
<feature type="domain" description="Ancillary SecYEG translocon subunit/Cell division coordinator CpoB TPR" evidence="10">
    <location>
        <begin position="15"/>
        <end position="203"/>
    </location>
</feature>
<evidence type="ECO:0000256" key="6">
    <source>
        <dbReference type="ARBA" id="ARBA00023186"/>
    </source>
</evidence>